<dbReference type="Pfam" id="PF06528">
    <property type="entry name" value="Phage_P2_GpE"/>
    <property type="match status" value="1"/>
</dbReference>
<proteinExistence type="predicted"/>
<evidence type="ECO:0000313" key="2">
    <source>
        <dbReference type="Proteomes" id="UP001056824"/>
    </source>
</evidence>
<dbReference type="Pfam" id="PF10109">
    <property type="entry name" value="Phage_TAC_7"/>
    <property type="match status" value="1"/>
</dbReference>
<keyword evidence="2" id="KW-1185">Reference proteome</keyword>
<dbReference type="EMBL" id="ON642070">
    <property type="protein sequence ID" value="USM11633.1"/>
    <property type="molecule type" value="Genomic_DNA"/>
</dbReference>
<dbReference type="InterPro" id="IPR009493">
    <property type="entry name" value="P2_GpE"/>
</dbReference>
<dbReference type="Proteomes" id="UP001056824">
    <property type="component" value="Segment"/>
</dbReference>
<gene>
    <name evidence="1" type="ORF">Carl1_32</name>
</gene>
<accession>A0A9E7SKY7</accession>
<evidence type="ECO:0000313" key="1">
    <source>
        <dbReference type="EMBL" id="USM11633.1"/>
    </source>
</evidence>
<protein>
    <submittedName>
        <fullName evidence="1">Tail assembly chaperone</fullName>
    </submittedName>
</protein>
<sequence>MQSKQYAVITLDTPIKRGEQEITAVTLNKPLAGALRGVALTDVLQLDVIALSKVLPRISDPVLTTQDVLRLDPADLVQLGTEVAGFLGAELVEGGRLPRTVDDVMADIALVFHWSPDAMAAMPLSELMDWRERARERYEQGNE</sequence>
<name>A0A9E7SKY7_9CAUD</name>
<dbReference type="InterPro" id="IPR019289">
    <property type="entry name" value="Phage_tail_E/E"/>
</dbReference>
<reference evidence="1" key="1">
    <citation type="submission" date="2022-05" db="EMBL/GenBank/DDBJ databases">
        <title>The isolation and characterization of a broad host range Bcep22-like podovirus JC1.</title>
        <authorList>
            <person name="Davis C.M."/>
            <person name="Cole J."/>
            <person name="Dennis J."/>
        </authorList>
    </citation>
    <scope>NUCLEOTIDE SEQUENCE</scope>
</reference>
<organism evidence="1 2">
    <name type="scientific">Burkholderia phage Carl1</name>
    <dbReference type="NCBI Taxonomy" id="2951185"/>
    <lineage>
        <taxon>Viruses</taxon>
        <taxon>Duplodnaviria</taxon>
        <taxon>Heunggongvirae</taxon>
        <taxon>Uroviricota</taxon>
        <taxon>Caudoviricetes</taxon>
        <taxon>Peduoviridae</taxon>
        <taxon>Kisquinquevirus</taxon>
        <taxon>Kisquinquevirus Carl1</taxon>
    </lineage>
</organism>